<keyword evidence="13" id="KW-1185">Reference proteome</keyword>
<dbReference type="GO" id="GO:0016491">
    <property type="term" value="F:oxidoreductase activity"/>
    <property type="evidence" value="ECO:0007669"/>
    <property type="project" value="UniProtKB-KW"/>
</dbReference>
<dbReference type="GO" id="GO:0005249">
    <property type="term" value="F:voltage-gated potassium channel activity"/>
    <property type="evidence" value="ECO:0007669"/>
    <property type="project" value="InterPro"/>
</dbReference>
<dbReference type="InterPro" id="IPR023210">
    <property type="entry name" value="NADP_OxRdtase_dom"/>
</dbReference>
<evidence type="ECO:0000256" key="4">
    <source>
        <dbReference type="ARBA" id="ARBA00022490"/>
    </source>
</evidence>
<keyword evidence="6" id="KW-0521">NADP</keyword>
<keyword evidence="4" id="KW-0963">Cytoplasm</keyword>
<evidence type="ECO:0000313" key="12">
    <source>
        <dbReference type="EMBL" id="CAG2193700.1"/>
    </source>
</evidence>
<dbReference type="GO" id="GO:0008076">
    <property type="term" value="C:voltage-gated potassium channel complex"/>
    <property type="evidence" value="ECO:0007669"/>
    <property type="project" value="TreeGrafter"/>
</dbReference>
<dbReference type="SUPFAM" id="SSF54001">
    <property type="entry name" value="Cysteine proteinases"/>
    <property type="match status" value="1"/>
</dbReference>
<protein>
    <submittedName>
        <fullName evidence="12">KCNAB2</fullName>
    </submittedName>
</protein>
<evidence type="ECO:0000256" key="9">
    <source>
        <dbReference type="ARBA" id="ARBA00023065"/>
    </source>
</evidence>
<dbReference type="PANTHER" id="PTHR43150:SF2">
    <property type="entry name" value="HYPERKINETIC, ISOFORM M"/>
    <property type="match status" value="1"/>
</dbReference>
<feature type="domain" description="NADP-dependent oxidoreductase" evidence="10">
    <location>
        <begin position="8"/>
        <end position="280"/>
    </location>
</feature>
<dbReference type="InterPro" id="IPR005399">
    <property type="entry name" value="K_chnl_volt-dep_bsu_KCNAB-rel"/>
</dbReference>
<keyword evidence="5" id="KW-0633">Potassium transport</keyword>
<dbReference type="PANTHER" id="PTHR43150">
    <property type="entry name" value="HYPERKINETIC, ISOFORM M"/>
    <property type="match status" value="1"/>
</dbReference>
<dbReference type="InterPro" id="IPR038765">
    <property type="entry name" value="Papain-like_cys_pep_sf"/>
</dbReference>
<keyword evidence="9" id="KW-0406">Ion transport</keyword>
<evidence type="ECO:0000256" key="1">
    <source>
        <dbReference type="ARBA" id="ARBA00004496"/>
    </source>
</evidence>
<dbReference type="OrthoDB" id="1720422at2759"/>
<dbReference type="PRINTS" id="PR01577">
    <property type="entry name" value="KCNABCHANNEL"/>
</dbReference>
<evidence type="ECO:0000256" key="6">
    <source>
        <dbReference type="ARBA" id="ARBA00022857"/>
    </source>
</evidence>
<dbReference type="Proteomes" id="UP000683360">
    <property type="component" value="Unassembled WGS sequence"/>
</dbReference>
<dbReference type="AlphaFoldDB" id="A0A8S3QE04"/>
<dbReference type="SUPFAM" id="SSF51430">
    <property type="entry name" value="NAD(P)-linked oxidoreductase"/>
    <property type="match status" value="1"/>
</dbReference>
<evidence type="ECO:0000256" key="8">
    <source>
        <dbReference type="ARBA" id="ARBA00023002"/>
    </source>
</evidence>
<comment type="subcellular location">
    <subcellularLocation>
        <location evidence="1">Cytoplasm</location>
    </subcellularLocation>
</comment>
<accession>A0A8S3QE04</accession>
<evidence type="ECO:0000313" key="13">
    <source>
        <dbReference type="Proteomes" id="UP000683360"/>
    </source>
</evidence>
<organism evidence="12 13">
    <name type="scientific">Mytilus edulis</name>
    <name type="common">Blue mussel</name>
    <dbReference type="NCBI Taxonomy" id="6550"/>
    <lineage>
        <taxon>Eukaryota</taxon>
        <taxon>Metazoa</taxon>
        <taxon>Spiralia</taxon>
        <taxon>Lophotrochozoa</taxon>
        <taxon>Mollusca</taxon>
        <taxon>Bivalvia</taxon>
        <taxon>Autobranchia</taxon>
        <taxon>Pteriomorphia</taxon>
        <taxon>Mytilida</taxon>
        <taxon>Mytiloidea</taxon>
        <taxon>Mytilidae</taxon>
        <taxon>Mytilinae</taxon>
        <taxon>Mytilus</taxon>
    </lineage>
</organism>
<evidence type="ECO:0000256" key="5">
    <source>
        <dbReference type="ARBA" id="ARBA00022538"/>
    </source>
</evidence>
<dbReference type="GO" id="GO:1901379">
    <property type="term" value="P:regulation of potassium ion transmembrane transport"/>
    <property type="evidence" value="ECO:0007669"/>
    <property type="project" value="TreeGrafter"/>
</dbReference>
<dbReference type="Gene3D" id="3.90.70.120">
    <property type="match status" value="1"/>
</dbReference>
<keyword evidence="3" id="KW-0813">Transport</keyword>
<gene>
    <name evidence="12" type="ORF">MEDL_8815</name>
</gene>
<evidence type="ECO:0000256" key="3">
    <source>
        <dbReference type="ARBA" id="ARBA00022448"/>
    </source>
</evidence>
<dbReference type="InterPro" id="IPR006928">
    <property type="entry name" value="Herpes_teg_USP"/>
</dbReference>
<sequence length="951" mass="107450">MVARTWVTFGGQITDEMAEEILTLAYESGINFFDTAEVYAAGNYIYWGGKAETEKGLSRKHIIEGLKCSLERLQLDYVDIVFANRPDSHTPMEEIVRAFTYVINQGWAMYWGTSRWSPTEIMEAYSVARQFNQIPPIAEQAEYHLLQREKVELQMPELYQKIGVGTITWSPLAGGILTGKYDDGVPIYSRAALKGYSWFKDKILGEEGRRQQARLREAAIIADRLGCSMSQLALAWVLKNENVQCVLLGASTVDQLYLNIQALQYVPKLSGSIMQELDKILGNSPKLKKESNMRFLKKTIEDILKVLFDLHCQSTISAEHVMARKSKKSKASKAKEQKLRMRERRLAEEALQQSTDIDKIEGESTENGYPEGENTVNEFAVNKIERNDTVNDLTVNSVVNKRNHTDNELTVNSVVNKSNHTDNELTANSDVNKRNHTDNELTVNSVVNKRNHTDNELTVNSVVNKSNHTDNELTANSDVNKRNHTDNELTVNSVVNKRNHTVNELTVNSVVNKRNHTDNELTVNSVVNKRNLTDNELTVNSVVNKRNHTVNELTVPSVVNKIERNHTDNELTVNSVVNKRNHTDNELTVNSDCNHTVNDLTGHIVANTTEQYQTVNELTAPSVDCNIHLVKTNLNNSELSKLKRYSDSINNQLENKQACLGRNNKNYIDNKADKSVDSNLWKGEQKTGMHANIRFENPVVLYDLSRSQVTREGNNLLIQGSFHQGNTRFGENAGKQCVSNCLSAIVHSKLKPVCAWNKLYLDNILIEGNDIYTSVHGTNNYLCVEDLPEFVDLRNRIIHCHKKLSICAFVHDVDPDFDGVLPLDQALQYALIDSDGCFVTVRATTSLVIKQNNKIYMFDSHARNRFGLVDNYGSSIVFELPDIQAVYQHFCNFVQGDQSVPFDVTGITVAIQDTVDSSVNMTLQDNMQHIETQDSVPILGYLDNKHNIERK</sequence>
<name>A0A8S3QE04_MYTED</name>
<evidence type="ECO:0000256" key="7">
    <source>
        <dbReference type="ARBA" id="ARBA00022958"/>
    </source>
</evidence>
<evidence type="ECO:0000259" key="11">
    <source>
        <dbReference type="Pfam" id="PF04843"/>
    </source>
</evidence>
<dbReference type="InterPro" id="IPR005983">
    <property type="entry name" value="K_chnl_volt-dep_bsu_KCNAB"/>
</dbReference>
<comment type="caution">
    <text evidence="12">The sequence shown here is derived from an EMBL/GenBank/DDBJ whole genome shotgun (WGS) entry which is preliminary data.</text>
</comment>
<dbReference type="GO" id="GO:0044325">
    <property type="term" value="F:transmembrane transporter binding"/>
    <property type="evidence" value="ECO:0007669"/>
    <property type="project" value="TreeGrafter"/>
</dbReference>
<reference evidence="12" key="1">
    <citation type="submission" date="2021-03" db="EMBL/GenBank/DDBJ databases">
        <authorList>
            <person name="Bekaert M."/>
        </authorList>
    </citation>
    <scope>NUCLEOTIDE SEQUENCE</scope>
</reference>
<feature type="domain" description="Peptidase C76" evidence="11">
    <location>
        <begin position="721"/>
        <end position="864"/>
    </location>
</feature>
<dbReference type="GO" id="GO:0015459">
    <property type="term" value="F:potassium channel regulator activity"/>
    <property type="evidence" value="ECO:0007669"/>
    <property type="project" value="TreeGrafter"/>
</dbReference>
<comment type="similarity">
    <text evidence="2">Belongs to the shaker potassium channel beta subunit family.</text>
</comment>
<proteinExistence type="inferred from homology"/>
<dbReference type="Gene3D" id="3.20.20.100">
    <property type="entry name" value="NADP-dependent oxidoreductase domain"/>
    <property type="match status" value="1"/>
</dbReference>
<evidence type="ECO:0000259" key="10">
    <source>
        <dbReference type="Pfam" id="PF00248"/>
    </source>
</evidence>
<dbReference type="Pfam" id="PF04843">
    <property type="entry name" value="Herpes_teg_N"/>
    <property type="match status" value="1"/>
</dbReference>
<dbReference type="EMBL" id="CAJPWZ010000464">
    <property type="protein sequence ID" value="CAG2193700.1"/>
    <property type="molecule type" value="Genomic_DNA"/>
</dbReference>
<keyword evidence="7" id="KW-0630">Potassium</keyword>
<evidence type="ECO:0000256" key="2">
    <source>
        <dbReference type="ARBA" id="ARBA00006515"/>
    </source>
</evidence>
<dbReference type="InterPro" id="IPR036812">
    <property type="entry name" value="NAD(P)_OxRdtase_dom_sf"/>
</dbReference>
<dbReference type="NCBIfam" id="TIGR01293">
    <property type="entry name" value="Kv_beta"/>
    <property type="match status" value="1"/>
</dbReference>
<dbReference type="GO" id="GO:0005737">
    <property type="term" value="C:cytoplasm"/>
    <property type="evidence" value="ECO:0007669"/>
    <property type="project" value="UniProtKB-SubCell"/>
</dbReference>
<keyword evidence="8" id="KW-0560">Oxidoreductase</keyword>
<dbReference type="Pfam" id="PF00248">
    <property type="entry name" value="Aldo_ket_red"/>
    <property type="match status" value="1"/>
</dbReference>